<dbReference type="InterPro" id="IPR036582">
    <property type="entry name" value="Mao_N_sf"/>
</dbReference>
<dbReference type="eggNOG" id="COG0860">
    <property type="taxonomic scope" value="Bacteria"/>
</dbReference>
<dbReference type="RefSeq" id="WP_015050453.1">
    <property type="nucleotide sequence ID" value="NC_018870.1"/>
</dbReference>
<reference evidence="3 4" key="1">
    <citation type="journal article" date="2012" name="BMC Genomics">
        <title>Genome-guided analysis of physiological and morphological traits of the fermentative acetate oxidizer Thermacetogenium phaeum.</title>
        <authorList>
            <person name="Oehler D."/>
            <person name="Poehlein A."/>
            <person name="Leimbach A."/>
            <person name="Muller N."/>
            <person name="Daniel R."/>
            <person name="Gottschalk G."/>
            <person name="Schink B."/>
        </authorList>
    </citation>
    <scope>NUCLEOTIDE SEQUENCE [LARGE SCALE GENOMIC DNA]</scope>
    <source>
        <strain evidence="4">ATCC BAA-254 / DSM 26808 / PB</strain>
    </source>
</reference>
<name>K4LHM4_THEPS</name>
<feature type="signal peptide" evidence="1">
    <location>
        <begin position="1"/>
        <end position="24"/>
    </location>
</feature>
<dbReference type="KEGG" id="tpz:Tph_c13560"/>
<dbReference type="Pfam" id="PF20316">
    <property type="entry name" value="DUF6612"/>
    <property type="match status" value="1"/>
</dbReference>
<evidence type="ECO:0000313" key="3">
    <source>
        <dbReference type="EMBL" id="AFV11572.1"/>
    </source>
</evidence>
<protein>
    <submittedName>
        <fullName evidence="3">Copper amine oxidase</fullName>
    </submittedName>
</protein>
<dbReference type="Pfam" id="PF07833">
    <property type="entry name" value="Cu_amine_oxidN1"/>
    <property type="match status" value="1"/>
</dbReference>
<dbReference type="InterPro" id="IPR046720">
    <property type="entry name" value="DUF6612"/>
</dbReference>
<dbReference type="Gene3D" id="3.30.457.10">
    <property type="entry name" value="Copper amine oxidase-like, N-terminal domain"/>
    <property type="match status" value="1"/>
</dbReference>
<feature type="chain" id="PRO_5003878678" evidence="1">
    <location>
        <begin position="25"/>
        <end position="437"/>
    </location>
</feature>
<evidence type="ECO:0000313" key="4">
    <source>
        <dbReference type="Proteomes" id="UP000000467"/>
    </source>
</evidence>
<proteinExistence type="predicted"/>
<dbReference type="AlphaFoldDB" id="K4LHM4"/>
<dbReference type="EMBL" id="CP003732">
    <property type="protein sequence ID" value="AFV11572.1"/>
    <property type="molecule type" value="Genomic_DNA"/>
</dbReference>
<dbReference type="Proteomes" id="UP000000467">
    <property type="component" value="Chromosome"/>
</dbReference>
<keyword evidence="4" id="KW-1185">Reference proteome</keyword>
<dbReference type="STRING" id="1089553.Tph_c13560"/>
<feature type="domain" description="Copper amine oxidase-like N-terminal" evidence="2">
    <location>
        <begin position="33"/>
        <end position="135"/>
    </location>
</feature>
<gene>
    <name evidence="3" type="ordered locus">Tph_c13560</name>
</gene>
<evidence type="ECO:0000256" key="1">
    <source>
        <dbReference type="SAM" id="SignalP"/>
    </source>
</evidence>
<dbReference type="InterPro" id="IPR012854">
    <property type="entry name" value="Cu_amine_oxidase-like_N"/>
</dbReference>
<dbReference type="HOGENOM" id="CLU_626895_0_0_9"/>
<sequence length="437" mass="48714">MRKALLTLTLALIMVAAGAFSALAATEVNLNVNGKGIPSINVLVEEGISRFSIDDFSRITGATVVWTEQDVIQISKNGKTLLLTMGERDALLDGNKVVLPRAPIRNGSVVEVPLRFLCETFGCRVDWNAADKTVLVINDEKRNGMNPTELLVNSNLASESVNTCSLDGITNMKIDALVDGERVLPTPLALSVKQQGSVQIEPLQVYIKQNITSKMETDASQESMVTESYITGDKIYIRPNGEDWFVQDLPLPEEFWKEQRDIQSDPLRAAAYIRETGMILSFGDDVSLDGKDYYVINAYLDPNKFQQTYLNLMQQMAQGMPQDLPPEIIQQMEQLLAKVAIFDCNYKLYINKDTLISEILELCMRMDLNLTKEDLEQFGLPAESEKLPEEVYVSMEIDGSYKMSDFGEPFVAPDVSNARNIADMIPQPGENISEQSN</sequence>
<keyword evidence="1" id="KW-0732">Signal</keyword>
<dbReference type="SUPFAM" id="SSF55383">
    <property type="entry name" value="Copper amine oxidase, domain N"/>
    <property type="match status" value="1"/>
</dbReference>
<organism evidence="3 4">
    <name type="scientific">Thermacetogenium phaeum (strain ATCC BAA-254 / DSM 26808 / PB)</name>
    <dbReference type="NCBI Taxonomy" id="1089553"/>
    <lineage>
        <taxon>Bacteria</taxon>
        <taxon>Bacillati</taxon>
        <taxon>Bacillota</taxon>
        <taxon>Clostridia</taxon>
        <taxon>Thermoanaerobacterales</taxon>
        <taxon>Thermoanaerobacteraceae</taxon>
        <taxon>Thermacetogenium</taxon>
    </lineage>
</organism>
<accession>K4LHM4</accession>
<evidence type="ECO:0000259" key="2">
    <source>
        <dbReference type="Pfam" id="PF07833"/>
    </source>
</evidence>